<sequence length="91" mass="10604">MNNDARPKLGRNRWRTVTRDRLLAALMPIYGHHAATQSPRYFSTKVHTLVICVFEVHEQKRCTRVLLETWLGALILIDRRAPWSAQMVMSC</sequence>
<dbReference type="EMBL" id="JALJOT010000003">
    <property type="protein sequence ID" value="KAK9916608.1"/>
    <property type="molecule type" value="Genomic_DNA"/>
</dbReference>
<evidence type="ECO:0000313" key="1">
    <source>
        <dbReference type="EMBL" id="KAK9916608.1"/>
    </source>
</evidence>
<proteinExistence type="predicted"/>
<organism evidence="1 2">
    <name type="scientific">Coccomyxa subellipsoidea</name>
    <dbReference type="NCBI Taxonomy" id="248742"/>
    <lineage>
        <taxon>Eukaryota</taxon>
        <taxon>Viridiplantae</taxon>
        <taxon>Chlorophyta</taxon>
        <taxon>core chlorophytes</taxon>
        <taxon>Trebouxiophyceae</taxon>
        <taxon>Trebouxiophyceae incertae sedis</taxon>
        <taxon>Coccomyxaceae</taxon>
        <taxon>Coccomyxa</taxon>
    </lineage>
</organism>
<gene>
    <name evidence="1" type="ORF">WJX75_004816</name>
</gene>
<accession>A0ABR2YXU9</accession>
<protein>
    <submittedName>
        <fullName evidence="1">Uncharacterized protein</fullName>
    </submittedName>
</protein>
<keyword evidence="2" id="KW-1185">Reference proteome</keyword>
<evidence type="ECO:0000313" key="2">
    <source>
        <dbReference type="Proteomes" id="UP001491310"/>
    </source>
</evidence>
<dbReference type="Proteomes" id="UP001491310">
    <property type="component" value="Unassembled WGS sequence"/>
</dbReference>
<reference evidence="1 2" key="1">
    <citation type="journal article" date="2024" name="Nat. Commun.">
        <title>Phylogenomics reveals the evolutionary origins of lichenization in chlorophyte algae.</title>
        <authorList>
            <person name="Puginier C."/>
            <person name="Libourel C."/>
            <person name="Otte J."/>
            <person name="Skaloud P."/>
            <person name="Haon M."/>
            <person name="Grisel S."/>
            <person name="Petersen M."/>
            <person name="Berrin J.G."/>
            <person name="Delaux P.M."/>
            <person name="Dal Grande F."/>
            <person name="Keller J."/>
        </authorList>
    </citation>
    <scope>NUCLEOTIDE SEQUENCE [LARGE SCALE GENOMIC DNA]</scope>
    <source>
        <strain evidence="1 2">SAG 216-7</strain>
    </source>
</reference>
<name>A0ABR2YXU9_9CHLO</name>
<comment type="caution">
    <text evidence="1">The sequence shown here is derived from an EMBL/GenBank/DDBJ whole genome shotgun (WGS) entry which is preliminary data.</text>
</comment>